<dbReference type="Proteomes" id="UP000321578">
    <property type="component" value="Unassembled WGS sequence"/>
</dbReference>
<dbReference type="AlphaFoldDB" id="A0A5C6ZA63"/>
<feature type="signal peptide" evidence="1">
    <location>
        <begin position="1"/>
        <end position="19"/>
    </location>
</feature>
<evidence type="ECO:0000259" key="2">
    <source>
        <dbReference type="Pfam" id="PF13568"/>
    </source>
</evidence>
<evidence type="ECO:0000313" key="3">
    <source>
        <dbReference type="EMBL" id="TXD86424.1"/>
    </source>
</evidence>
<keyword evidence="1" id="KW-0732">Signal</keyword>
<comment type="caution">
    <text evidence="3">The sequence shown here is derived from an EMBL/GenBank/DDBJ whole genome shotgun (WGS) entry which is preliminary data.</text>
</comment>
<proteinExistence type="predicted"/>
<dbReference type="OrthoDB" id="947434at2"/>
<dbReference type="SUPFAM" id="SSF56925">
    <property type="entry name" value="OMPA-like"/>
    <property type="match status" value="1"/>
</dbReference>
<feature type="domain" description="Outer membrane protein beta-barrel" evidence="2">
    <location>
        <begin position="19"/>
        <end position="173"/>
    </location>
</feature>
<evidence type="ECO:0000256" key="1">
    <source>
        <dbReference type="SAM" id="SignalP"/>
    </source>
</evidence>
<dbReference type="InterPro" id="IPR025665">
    <property type="entry name" value="Beta-barrel_OMP_2"/>
</dbReference>
<feature type="chain" id="PRO_5023026893" evidence="1">
    <location>
        <begin position="20"/>
        <end position="201"/>
    </location>
</feature>
<organism evidence="3 4">
    <name type="scientific">Subsaximicrobium wynnwilliamsii</name>
    <dbReference type="NCBI Taxonomy" id="291179"/>
    <lineage>
        <taxon>Bacteria</taxon>
        <taxon>Pseudomonadati</taxon>
        <taxon>Bacteroidota</taxon>
        <taxon>Flavobacteriia</taxon>
        <taxon>Flavobacteriales</taxon>
        <taxon>Flavobacteriaceae</taxon>
        <taxon>Subsaximicrobium</taxon>
    </lineage>
</organism>
<gene>
    <name evidence="3" type="ORF">ESY86_20225</name>
</gene>
<accession>A0A5C6ZA63</accession>
<dbReference type="RefSeq" id="WP_147088516.1">
    <property type="nucleotide sequence ID" value="NZ_VORM01000062.1"/>
</dbReference>
<sequence>MKRLLFYTISFLCFYTSNAQKNFGVFAGINHINLTDANNFPTQGSSNGIGLNFGLSYDIEISEKVIFSPRIVYSQQGTTKSRAEDVNDVDDFVTAVYFQYKLNYLNFPMQFKIFRQPYILAGPYAGFVLYEERYNLDFGDIESKIDYGINLGIGYNFKNLFTELNVQQGFASLVVVENTPNSDEFKLNNTIIQLSVGYKFN</sequence>
<keyword evidence="4" id="KW-1185">Reference proteome</keyword>
<dbReference type="EMBL" id="VORO01000061">
    <property type="protein sequence ID" value="TXD86424.1"/>
    <property type="molecule type" value="Genomic_DNA"/>
</dbReference>
<dbReference type="InterPro" id="IPR011250">
    <property type="entry name" value="OMP/PagP_B-barrel"/>
</dbReference>
<dbReference type="Pfam" id="PF13568">
    <property type="entry name" value="OMP_b-brl_2"/>
    <property type="match status" value="1"/>
</dbReference>
<evidence type="ECO:0000313" key="4">
    <source>
        <dbReference type="Proteomes" id="UP000321578"/>
    </source>
</evidence>
<protein>
    <submittedName>
        <fullName evidence="3">PorT family protein</fullName>
    </submittedName>
</protein>
<name>A0A5C6ZA63_9FLAO</name>
<reference evidence="3 4" key="1">
    <citation type="submission" date="2019-08" db="EMBL/GenBank/DDBJ databases">
        <title>Genomes of Subsaximicrobium wynnwilliamsii strains.</title>
        <authorList>
            <person name="Bowman J.P."/>
        </authorList>
    </citation>
    <scope>NUCLEOTIDE SEQUENCE [LARGE SCALE GENOMIC DNA]</scope>
    <source>
        <strain evidence="3 4">2-80-2</strain>
    </source>
</reference>